<reference evidence="3" key="1">
    <citation type="submission" date="2021-03" db="EMBL/GenBank/DDBJ databases">
        <title>Antimicrobial resistance genes in bacteria isolated from Japanese honey, and their potential for conferring macrolide and lincosamide resistance in the American foulbrood pathogen Paenibacillus larvae.</title>
        <authorList>
            <person name="Okamoto M."/>
            <person name="Kumagai M."/>
            <person name="Kanamori H."/>
            <person name="Takamatsu D."/>
        </authorList>
    </citation>
    <scope>NUCLEOTIDE SEQUENCE</scope>
    <source>
        <strain evidence="3">J43TS3</strain>
    </source>
</reference>
<gene>
    <name evidence="3" type="ORF">J43TS3_07650</name>
</gene>
<accession>A0A920C6I7</accession>
<dbReference type="EMBL" id="BORP01000001">
    <property type="protein sequence ID" value="GIO26154.1"/>
    <property type="molecule type" value="Genomic_DNA"/>
</dbReference>
<feature type="region of interest" description="Disordered" evidence="1">
    <location>
        <begin position="355"/>
        <end position="396"/>
    </location>
</feature>
<protein>
    <recommendedName>
        <fullName evidence="2">Flagellar hook-length control protein-like C-terminal domain-containing protein</fullName>
    </recommendedName>
</protein>
<feature type="domain" description="Flagellar hook-length control protein-like C-terminal" evidence="2">
    <location>
        <begin position="286"/>
        <end position="362"/>
    </location>
</feature>
<dbReference type="Proteomes" id="UP000676917">
    <property type="component" value="Unassembled WGS sequence"/>
</dbReference>
<dbReference type="CDD" id="cd17470">
    <property type="entry name" value="T3SS_Flik_C"/>
    <property type="match status" value="1"/>
</dbReference>
<keyword evidence="4" id="KW-1185">Reference proteome</keyword>
<dbReference type="InterPro" id="IPR021136">
    <property type="entry name" value="Flagellar_hook_control-like_C"/>
</dbReference>
<evidence type="ECO:0000313" key="4">
    <source>
        <dbReference type="Proteomes" id="UP000676917"/>
    </source>
</evidence>
<sequence>MDAVRMLMQPTVLTGEITTKSQKTVNTLDAGQEDALFSFLLAKMGTDNPIFSDNIPNPLNSSTESESAELSLLDLFKSLNLDSEEFMKVDEDKIENYLQSILVESPIQLNQEEYAKLGQQLVAILANFEDLLSTAQASEDIKKIAPKILELLQQWSMIEQKMLSSNTVTDQVIESEGTNVKVNQAWHDILQAYQKRTKLMSKQQFQSDAQVTTKDVVKWIENALKNQPLSDKPIVSGEMNYQNNGVMHKLEQYVIYVNPNQSGHTVEQQLMEQFQQVIKTSKFLAMPNGINQLSIALRPENLGEMMVRLTEINGEMTVKIVVSTQAAKEMLESNMHQLRHMFSPQQVIIERQDVTGGQAQNQSKEDNDQPSFNEQGQSNSDQSNHPEKNSNGEDFEARLSELIYEKV</sequence>
<feature type="compositionally biased region" description="Polar residues" evidence="1">
    <location>
        <begin position="369"/>
        <end position="383"/>
    </location>
</feature>
<proteinExistence type="predicted"/>
<dbReference type="AlphaFoldDB" id="A0A920C6I7"/>
<evidence type="ECO:0000313" key="3">
    <source>
        <dbReference type="EMBL" id="GIO26154.1"/>
    </source>
</evidence>
<dbReference type="Pfam" id="PF02120">
    <property type="entry name" value="Flg_hook"/>
    <property type="match status" value="1"/>
</dbReference>
<dbReference type="Gene3D" id="3.30.750.140">
    <property type="match status" value="1"/>
</dbReference>
<name>A0A920C6I7_9BACI</name>
<organism evidence="3 4">
    <name type="scientific">Ornithinibacillus bavariensis</name>
    <dbReference type="NCBI Taxonomy" id="545502"/>
    <lineage>
        <taxon>Bacteria</taxon>
        <taxon>Bacillati</taxon>
        <taxon>Bacillota</taxon>
        <taxon>Bacilli</taxon>
        <taxon>Bacillales</taxon>
        <taxon>Bacillaceae</taxon>
        <taxon>Ornithinibacillus</taxon>
    </lineage>
</organism>
<comment type="caution">
    <text evidence="3">The sequence shown here is derived from an EMBL/GenBank/DDBJ whole genome shotgun (WGS) entry which is preliminary data.</text>
</comment>
<dbReference type="RefSeq" id="WP_212919642.1">
    <property type="nucleotide sequence ID" value="NZ_BORP01000001.1"/>
</dbReference>
<evidence type="ECO:0000256" key="1">
    <source>
        <dbReference type="SAM" id="MobiDB-lite"/>
    </source>
</evidence>
<dbReference type="InterPro" id="IPR038610">
    <property type="entry name" value="FliK-like_C_sf"/>
</dbReference>
<evidence type="ECO:0000259" key="2">
    <source>
        <dbReference type="Pfam" id="PF02120"/>
    </source>
</evidence>
<feature type="compositionally biased region" description="Basic and acidic residues" evidence="1">
    <location>
        <begin position="384"/>
        <end position="396"/>
    </location>
</feature>